<dbReference type="OrthoDB" id="212249at2"/>
<dbReference type="Gene3D" id="1.25.10.10">
    <property type="entry name" value="Leucine-rich Repeat Variant"/>
    <property type="match status" value="1"/>
</dbReference>
<dbReference type="Proteomes" id="UP000317243">
    <property type="component" value="Unassembled WGS sequence"/>
</dbReference>
<evidence type="ECO:0000313" key="2">
    <source>
        <dbReference type="Proteomes" id="UP000317243"/>
    </source>
</evidence>
<gene>
    <name evidence="1" type="ORF">KOR42_09520</name>
</gene>
<dbReference type="GO" id="GO:0016829">
    <property type="term" value="F:lyase activity"/>
    <property type="evidence" value="ECO:0007669"/>
    <property type="project" value="UniProtKB-KW"/>
</dbReference>
<accession>A0A5C5X401</accession>
<dbReference type="InterPro" id="IPR004155">
    <property type="entry name" value="PBS_lyase_HEAT"/>
</dbReference>
<dbReference type="Pfam" id="PF03130">
    <property type="entry name" value="HEAT_PBS"/>
    <property type="match status" value="1"/>
</dbReference>
<dbReference type="GO" id="GO:0016491">
    <property type="term" value="F:oxidoreductase activity"/>
    <property type="evidence" value="ECO:0007669"/>
    <property type="project" value="TreeGrafter"/>
</dbReference>
<keyword evidence="2" id="KW-1185">Reference proteome</keyword>
<protein>
    <submittedName>
        <fullName evidence="1">PBS lyase HEAT-like repeat protein</fullName>
    </submittedName>
</protein>
<dbReference type="PANTHER" id="PTHR12697">
    <property type="entry name" value="PBS LYASE HEAT-LIKE PROTEIN"/>
    <property type="match status" value="1"/>
</dbReference>
<reference evidence="1 2" key="1">
    <citation type="submission" date="2019-02" db="EMBL/GenBank/DDBJ databases">
        <title>Deep-cultivation of Planctomycetes and their phenomic and genomic characterization uncovers novel biology.</title>
        <authorList>
            <person name="Wiegand S."/>
            <person name="Jogler M."/>
            <person name="Boedeker C."/>
            <person name="Pinto D."/>
            <person name="Vollmers J."/>
            <person name="Rivas-Marin E."/>
            <person name="Kohn T."/>
            <person name="Peeters S.H."/>
            <person name="Heuer A."/>
            <person name="Rast P."/>
            <person name="Oberbeckmann S."/>
            <person name="Bunk B."/>
            <person name="Jeske O."/>
            <person name="Meyerdierks A."/>
            <person name="Storesund J.E."/>
            <person name="Kallscheuer N."/>
            <person name="Luecker S."/>
            <person name="Lage O.M."/>
            <person name="Pohl T."/>
            <person name="Merkel B.J."/>
            <person name="Hornburger P."/>
            <person name="Mueller R.-W."/>
            <person name="Bruemmer F."/>
            <person name="Labrenz M."/>
            <person name="Spormann A.M."/>
            <person name="Op Den Camp H."/>
            <person name="Overmann J."/>
            <person name="Amann R."/>
            <person name="Jetten M.S.M."/>
            <person name="Mascher T."/>
            <person name="Medema M.H."/>
            <person name="Devos D.P."/>
            <person name="Kaster A.-K."/>
            <person name="Ovreas L."/>
            <person name="Rohde M."/>
            <person name="Galperin M.Y."/>
            <person name="Jogler C."/>
        </authorList>
    </citation>
    <scope>NUCLEOTIDE SEQUENCE [LARGE SCALE GENOMIC DNA]</scope>
    <source>
        <strain evidence="1 2">KOR42</strain>
    </source>
</reference>
<dbReference type="Pfam" id="PF13646">
    <property type="entry name" value="HEAT_2"/>
    <property type="match status" value="1"/>
</dbReference>
<dbReference type="SMART" id="SM00567">
    <property type="entry name" value="EZ_HEAT"/>
    <property type="match status" value="4"/>
</dbReference>
<dbReference type="InterPro" id="IPR011989">
    <property type="entry name" value="ARM-like"/>
</dbReference>
<proteinExistence type="predicted"/>
<sequence length="461" mass="52292">MKSRYRDRQLAMNRFFFQSRPPFRKDGLRSAISNAVNRSQSKIVHLFLFLLGGSFCLFAEQAPADVIRLKSGGEVRGELSEAQAEESAPVSIRSLSGAQILIHRDDIDFVERRSAVLEEYETRVRELDGSIEAHWQLAEWSRSHLLNEKREEQLLAIVSIDPEHAEARRILGHQKHRGQWMTEDEVMSDRGYVKYQNKWMTPQELALIKTDVKQREAEIQWYPKIRVWLSWLTGSDPQRQRKSLELFAEITDPDSIPALRKMMEPDENTNVRLLYVDVLGQIAGSSAIPALVDRYLFDDYEPVRRAAMDVIFNSRSEAAVSLLISALRHQSNLIVRRAARGLETIGDTSAVPALIDALVTTHRVTYSKTEVAGNGFSMSGGQVSFSNGNPYSTWSPELYAAAITGQVNVEPSPYLPRTTRTFAVSVPVKNADVLAALETLTGRNLGFNERDWYVWWSVHKS</sequence>
<dbReference type="SUPFAM" id="SSF48371">
    <property type="entry name" value="ARM repeat"/>
    <property type="match status" value="1"/>
</dbReference>
<name>A0A5C5X401_9PLAN</name>
<dbReference type="EMBL" id="SIHI01000001">
    <property type="protein sequence ID" value="TWT57590.1"/>
    <property type="molecule type" value="Genomic_DNA"/>
</dbReference>
<dbReference type="PANTHER" id="PTHR12697:SF5">
    <property type="entry name" value="DEOXYHYPUSINE HYDROXYLASE"/>
    <property type="match status" value="1"/>
</dbReference>
<evidence type="ECO:0000313" key="1">
    <source>
        <dbReference type="EMBL" id="TWT57590.1"/>
    </source>
</evidence>
<dbReference type="InterPro" id="IPR016024">
    <property type="entry name" value="ARM-type_fold"/>
</dbReference>
<keyword evidence="1" id="KW-0456">Lyase</keyword>
<comment type="caution">
    <text evidence="1">The sequence shown here is derived from an EMBL/GenBank/DDBJ whole genome shotgun (WGS) entry which is preliminary data.</text>
</comment>
<dbReference type="AlphaFoldDB" id="A0A5C5X401"/>
<organism evidence="1 2">
    <name type="scientific">Thalassoglobus neptunius</name>
    <dbReference type="NCBI Taxonomy" id="1938619"/>
    <lineage>
        <taxon>Bacteria</taxon>
        <taxon>Pseudomonadati</taxon>
        <taxon>Planctomycetota</taxon>
        <taxon>Planctomycetia</taxon>
        <taxon>Planctomycetales</taxon>
        <taxon>Planctomycetaceae</taxon>
        <taxon>Thalassoglobus</taxon>
    </lineage>
</organism>